<sequence length="258" mass="26898">MADYQLTVAPNGARRQKADHPELPITPQELAQTARACAEAGASTLHLHVRDDAGGHSLDAGRYRAAMAAVADAAPNMGVQITTESAGIYAPETQLACLQALRPAAASIAVREMARAPEVAVRAYGLCAEAGTQVQHILYSPACVAQLTSWYADGVVPAAMRDVIFVLGQYAPATPGRPDGLADFVSAAQTLDLSWSLCAFGRDERACLLAAIQAGGNVRVGFENNLETPEGRVLKDNAASVAALVKAAALAGHTLKRN</sequence>
<dbReference type="InterPro" id="IPR008567">
    <property type="entry name" value="BKACE"/>
</dbReference>
<comment type="caution">
    <text evidence="5">The sequence shown here is derived from an EMBL/GenBank/DDBJ whole genome shotgun (WGS) entry which is preliminary data.</text>
</comment>
<evidence type="ECO:0000313" key="5">
    <source>
        <dbReference type="EMBL" id="GAA6197661.1"/>
    </source>
</evidence>
<keyword evidence="4" id="KW-0862">Zinc</keyword>
<dbReference type="PANTHER" id="PTHR37418:SF2">
    <property type="entry name" value="3-KETO-5-AMINOHEXANOATE CLEAVAGE ENZYME"/>
    <property type="match status" value="1"/>
</dbReference>
<protein>
    <submittedName>
        <fullName evidence="5">3-keto-5-aminohexanoate cleavage protein</fullName>
    </submittedName>
</protein>
<dbReference type="InterPro" id="IPR013785">
    <property type="entry name" value="Aldolase_TIM"/>
</dbReference>
<evidence type="ECO:0000256" key="3">
    <source>
        <dbReference type="ARBA" id="ARBA00022723"/>
    </source>
</evidence>
<dbReference type="Pfam" id="PF05853">
    <property type="entry name" value="BKACE"/>
    <property type="match status" value="1"/>
</dbReference>
<evidence type="ECO:0000313" key="6">
    <source>
        <dbReference type="Proteomes" id="UP001441944"/>
    </source>
</evidence>
<dbReference type="PANTHER" id="PTHR37418">
    <property type="entry name" value="3-KETO-5-AMINOHEXANOATE CLEAVAGE ENZYME-RELATED"/>
    <property type="match status" value="1"/>
</dbReference>
<keyword evidence="6" id="KW-1185">Reference proteome</keyword>
<keyword evidence="3" id="KW-0479">Metal-binding</keyword>
<keyword evidence="2" id="KW-0808">Transferase</keyword>
<accession>A0ABQ0AP50</accession>
<name>A0ABQ0AP50_9RHOB</name>
<evidence type="ECO:0000256" key="2">
    <source>
        <dbReference type="ARBA" id="ARBA00022679"/>
    </source>
</evidence>
<evidence type="ECO:0000256" key="1">
    <source>
        <dbReference type="ARBA" id="ARBA00001947"/>
    </source>
</evidence>
<evidence type="ECO:0000256" key="4">
    <source>
        <dbReference type="ARBA" id="ARBA00022833"/>
    </source>
</evidence>
<dbReference type="Gene3D" id="3.20.20.70">
    <property type="entry name" value="Aldolase class I"/>
    <property type="match status" value="1"/>
</dbReference>
<dbReference type="Proteomes" id="UP001441944">
    <property type="component" value="Unassembled WGS sequence"/>
</dbReference>
<proteinExistence type="predicted"/>
<reference evidence="5 6" key="1">
    <citation type="submission" date="2024-04" db="EMBL/GenBank/DDBJ databases">
        <title>Draft genome sequence of Pseudophaeobacter arcticus NBRC 116598.</title>
        <authorList>
            <person name="Miyakawa T."/>
            <person name="Kusuya Y."/>
            <person name="Miura T."/>
        </authorList>
    </citation>
    <scope>NUCLEOTIDE SEQUENCE [LARGE SCALE GENOMIC DNA]</scope>
    <source>
        <strain evidence="5 6">SU-CL00105</strain>
    </source>
</reference>
<organism evidence="5 6">
    <name type="scientific">Pseudophaeobacter arcticus</name>
    <dbReference type="NCBI Taxonomy" id="385492"/>
    <lineage>
        <taxon>Bacteria</taxon>
        <taxon>Pseudomonadati</taxon>
        <taxon>Pseudomonadota</taxon>
        <taxon>Alphaproteobacteria</taxon>
        <taxon>Rhodobacterales</taxon>
        <taxon>Paracoccaceae</taxon>
        <taxon>Pseudophaeobacter</taxon>
    </lineage>
</organism>
<dbReference type="RefSeq" id="WP_353401359.1">
    <property type="nucleotide sequence ID" value="NZ_BAABWU010000013.1"/>
</dbReference>
<gene>
    <name evidence="5" type="ORF">NBRC116598_31050</name>
</gene>
<comment type="cofactor">
    <cofactor evidence="1">
        <name>Zn(2+)</name>
        <dbReference type="ChEBI" id="CHEBI:29105"/>
    </cofactor>
</comment>
<dbReference type="EMBL" id="BAABWU010000013">
    <property type="protein sequence ID" value="GAA6197661.1"/>
    <property type="molecule type" value="Genomic_DNA"/>
</dbReference>